<sequence length="77" mass="8761">MGALLPQCYLLAWCFILVTLPNQWLSLAPRLRTTLLLSPTATIHSCSAICHPIRAQIRYQPYPIVVTNGFLFWSMPM</sequence>
<keyword evidence="1" id="KW-0732">Signal</keyword>
<dbReference type="Proteomes" id="UP001451303">
    <property type="component" value="Unassembled WGS sequence"/>
</dbReference>
<keyword evidence="3" id="KW-1185">Reference proteome</keyword>
<evidence type="ECO:0008006" key="4">
    <source>
        <dbReference type="Google" id="ProtNLM"/>
    </source>
</evidence>
<evidence type="ECO:0000313" key="2">
    <source>
        <dbReference type="EMBL" id="KAL0465197.1"/>
    </source>
</evidence>
<protein>
    <recommendedName>
        <fullName evidence="4">Secreted protein</fullName>
    </recommendedName>
</protein>
<reference evidence="2 3" key="1">
    <citation type="submission" date="2023-09" db="EMBL/GenBank/DDBJ databases">
        <title>Multi-omics analysis of a traditional fermented food reveals byproduct-associated fungal strains for waste-to-food upcycling.</title>
        <authorList>
            <consortium name="Lawrence Berkeley National Laboratory"/>
            <person name="Rekdal V.M."/>
            <person name="Villalobos-Escobedo J.M."/>
            <person name="Rodriguez-Valeron N."/>
            <person name="Garcia M.O."/>
            <person name="Vasquez D.P."/>
            <person name="Damayanti I."/>
            <person name="Sorensen P.M."/>
            <person name="Baidoo E.E."/>
            <person name="De Carvalho A.C."/>
            <person name="Riley R."/>
            <person name="Lipzen A."/>
            <person name="He G."/>
            <person name="Yan M."/>
            <person name="Haridas S."/>
            <person name="Daum C."/>
            <person name="Yoshinaga Y."/>
            <person name="Ng V."/>
            <person name="Grigoriev I.V."/>
            <person name="Munk R."/>
            <person name="Nuraida L."/>
            <person name="Wijaya C.H."/>
            <person name="Morales P.-C."/>
            <person name="Keasling J.D."/>
        </authorList>
    </citation>
    <scope>NUCLEOTIDE SEQUENCE [LARGE SCALE GENOMIC DNA]</scope>
    <source>
        <strain evidence="2 3">FGSC 2613</strain>
    </source>
</reference>
<comment type="caution">
    <text evidence="2">The sequence shown here is derived from an EMBL/GenBank/DDBJ whole genome shotgun (WGS) entry which is preliminary data.</text>
</comment>
<evidence type="ECO:0000256" key="1">
    <source>
        <dbReference type="SAM" id="SignalP"/>
    </source>
</evidence>
<gene>
    <name evidence="2" type="ORF">QR685DRAFT_538845</name>
</gene>
<proteinExistence type="predicted"/>
<accession>A0ABR3CXP0</accession>
<name>A0ABR3CXP0_NEUIN</name>
<feature type="chain" id="PRO_5045835693" description="Secreted protein" evidence="1">
    <location>
        <begin position="27"/>
        <end position="77"/>
    </location>
</feature>
<dbReference type="EMBL" id="JAVLET010000018">
    <property type="protein sequence ID" value="KAL0465197.1"/>
    <property type="molecule type" value="Genomic_DNA"/>
</dbReference>
<feature type="signal peptide" evidence="1">
    <location>
        <begin position="1"/>
        <end position="26"/>
    </location>
</feature>
<organism evidence="2 3">
    <name type="scientific">Neurospora intermedia</name>
    <dbReference type="NCBI Taxonomy" id="5142"/>
    <lineage>
        <taxon>Eukaryota</taxon>
        <taxon>Fungi</taxon>
        <taxon>Dikarya</taxon>
        <taxon>Ascomycota</taxon>
        <taxon>Pezizomycotina</taxon>
        <taxon>Sordariomycetes</taxon>
        <taxon>Sordariomycetidae</taxon>
        <taxon>Sordariales</taxon>
        <taxon>Sordariaceae</taxon>
        <taxon>Neurospora</taxon>
    </lineage>
</organism>
<evidence type="ECO:0000313" key="3">
    <source>
        <dbReference type="Proteomes" id="UP001451303"/>
    </source>
</evidence>